<organism evidence="1 2">
    <name type="scientific">Canavalia gladiata</name>
    <name type="common">Sword bean</name>
    <name type="synonym">Dolichos gladiatus</name>
    <dbReference type="NCBI Taxonomy" id="3824"/>
    <lineage>
        <taxon>Eukaryota</taxon>
        <taxon>Viridiplantae</taxon>
        <taxon>Streptophyta</taxon>
        <taxon>Embryophyta</taxon>
        <taxon>Tracheophyta</taxon>
        <taxon>Spermatophyta</taxon>
        <taxon>Magnoliopsida</taxon>
        <taxon>eudicotyledons</taxon>
        <taxon>Gunneridae</taxon>
        <taxon>Pentapetalae</taxon>
        <taxon>rosids</taxon>
        <taxon>fabids</taxon>
        <taxon>Fabales</taxon>
        <taxon>Fabaceae</taxon>
        <taxon>Papilionoideae</taxon>
        <taxon>50 kb inversion clade</taxon>
        <taxon>NPAAA clade</taxon>
        <taxon>indigoferoid/millettioid clade</taxon>
        <taxon>Phaseoleae</taxon>
        <taxon>Canavalia</taxon>
    </lineage>
</organism>
<comment type="caution">
    <text evidence="1">The sequence shown here is derived from an EMBL/GenBank/DDBJ whole genome shotgun (WGS) entry which is preliminary data.</text>
</comment>
<sequence length="133" mass="14717">MWVEQGSCINYLNDVVRLCNSPSIDPMLCLEEHVIGDSVRPLILLEVYDSAIGGQYHLHPGLANSGAADELSWFDHNNTAGHLCSLRCGSSMAMNICAILLSYARATHFPHVEMYHADIALMREPRTVSFVLS</sequence>
<name>A0AAN9Q605_CANGL</name>
<protein>
    <submittedName>
        <fullName evidence="1">Uncharacterized protein</fullName>
    </submittedName>
</protein>
<evidence type="ECO:0000313" key="1">
    <source>
        <dbReference type="EMBL" id="KAK7323432.1"/>
    </source>
</evidence>
<dbReference type="EMBL" id="JAYMYQ010000006">
    <property type="protein sequence ID" value="KAK7323432.1"/>
    <property type="molecule type" value="Genomic_DNA"/>
</dbReference>
<proteinExistence type="predicted"/>
<reference evidence="1 2" key="1">
    <citation type="submission" date="2024-01" db="EMBL/GenBank/DDBJ databases">
        <title>The genomes of 5 underutilized Papilionoideae crops provide insights into root nodulation and disease resistanc.</title>
        <authorList>
            <person name="Jiang F."/>
        </authorList>
    </citation>
    <scope>NUCLEOTIDE SEQUENCE [LARGE SCALE GENOMIC DNA]</scope>
    <source>
        <strain evidence="1">LVBAO_FW01</strain>
        <tissue evidence="1">Leaves</tissue>
    </source>
</reference>
<dbReference type="Proteomes" id="UP001367508">
    <property type="component" value="Unassembled WGS sequence"/>
</dbReference>
<accession>A0AAN9Q605</accession>
<gene>
    <name evidence="1" type="ORF">VNO77_26904</name>
</gene>
<dbReference type="AlphaFoldDB" id="A0AAN9Q605"/>
<keyword evidence="2" id="KW-1185">Reference proteome</keyword>
<evidence type="ECO:0000313" key="2">
    <source>
        <dbReference type="Proteomes" id="UP001367508"/>
    </source>
</evidence>